<reference evidence="3" key="1">
    <citation type="submission" date="2017-09" db="EMBL/GenBank/DDBJ databases">
        <title>Depth-based differentiation of microbial function through sediment-hosted aquifers and enrichment of novel symbionts in the deep terrestrial subsurface.</title>
        <authorList>
            <person name="Probst A.J."/>
            <person name="Ladd B."/>
            <person name="Jarett J.K."/>
            <person name="Geller-Mcgrath D.E."/>
            <person name="Sieber C.M.K."/>
            <person name="Emerson J.B."/>
            <person name="Anantharaman K."/>
            <person name="Thomas B.C."/>
            <person name="Malmstrom R."/>
            <person name="Stieglmeier M."/>
            <person name="Klingl A."/>
            <person name="Woyke T."/>
            <person name="Ryan C.M."/>
            <person name="Banfield J.F."/>
        </authorList>
    </citation>
    <scope>NUCLEOTIDE SEQUENCE [LARGE SCALE GENOMIC DNA]</scope>
</reference>
<evidence type="ECO:0000313" key="3">
    <source>
        <dbReference type="Proteomes" id="UP000229364"/>
    </source>
</evidence>
<evidence type="ECO:0000259" key="1">
    <source>
        <dbReference type="Pfam" id="PF00293"/>
    </source>
</evidence>
<dbReference type="SUPFAM" id="SSF55811">
    <property type="entry name" value="Nudix"/>
    <property type="match status" value="1"/>
</dbReference>
<protein>
    <recommendedName>
        <fullName evidence="1">Nudix hydrolase domain-containing protein</fullName>
    </recommendedName>
</protein>
<accession>A0A2M7VI53</accession>
<dbReference type="Gene3D" id="3.90.79.10">
    <property type="entry name" value="Nucleoside Triphosphate Pyrophosphohydrolase"/>
    <property type="match status" value="1"/>
</dbReference>
<dbReference type="EMBL" id="PFPR01000058">
    <property type="protein sequence ID" value="PJA01500.1"/>
    <property type="molecule type" value="Genomic_DNA"/>
</dbReference>
<dbReference type="InterPro" id="IPR000086">
    <property type="entry name" value="NUDIX_hydrolase_dom"/>
</dbReference>
<dbReference type="InterPro" id="IPR015797">
    <property type="entry name" value="NUDIX_hydrolase-like_dom_sf"/>
</dbReference>
<dbReference type="Pfam" id="PF00293">
    <property type="entry name" value="NUDIX"/>
    <property type="match status" value="1"/>
</dbReference>
<dbReference type="AlphaFoldDB" id="A0A2M7VI53"/>
<proteinExistence type="predicted"/>
<name>A0A2M7VI53_9BACT</name>
<comment type="caution">
    <text evidence="2">The sequence shown here is derived from an EMBL/GenBank/DDBJ whole genome shotgun (WGS) entry which is preliminary data.</text>
</comment>
<sequence length="117" mass="13415">ATISNTPKTLGDCWYFAIEKTLKREVMEEVGVEIDHIKYLLDLAFLRPDGVPVVTLSFWCHWKSGEVCLNDESIDYKWVGLEEAKNYELIPGIWGELEMVDKILPGQNPDEIAYNPI</sequence>
<feature type="non-terminal residue" evidence="2">
    <location>
        <position position="1"/>
    </location>
</feature>
<organism evidence="2 3">
    <name type="scientific">bacterium (Candidatus Gribaldobacteria) CG_4_10_14_0_2_um_filter_41_16</name>
    <dbReference type="NCBI Taxonomy" id="2014265"/>
    <lineage>
        <taxon>Bacteria</taxon>
        <taxon>Candidatus Gribaldobacteria</taxon>
    </lineage>
</organism>
<feature type="domain" description="Nudix hydrolase" evidence="1">
    <location>
        <begin position="18"/>
        <end position="86"/>
    </location>
</feature>
<dbReference type="Proteomes" id="UP000229364">
    <property type="component" value="Unassembled WGS sequence"/>
</dbReference>
<gene>
    <name evidence="2" type="ORF">COX74_02435</name>
</gene>
<evidence type="ECO:0000313" key="2">
    <source>
        <dbReference type="EMBL" id="PJA01500.1"/>
    </source>
</evidence>